<dbReference type="Gene3D" id="3.40.50.300">
    <property type="entry name" value="P-loop containing nucleotide triphosphate hydrolases"/>
    <property type="match status" value="1"/>
</dbReference>
<feature type="domain" description="Rv3660c-like CheY-like N-terminal" evidence="1">
    <location>
        <begin position="17"/>
        <end position="123"/>
    </location>
</feature>
<evidence type="ECO:0000313" key="3">
    <source>
        <dbReference type="Proteomes" id="UP001339911"/>
    </source>
</evidence>
<accession>A0ABU7S641</accession>
<dbReference type="NCBIfam" id="TIGR03815">
    <property type="entry name" value="CpaE_hom_Actino"/>
    <property type="match status" value="1"/>
</dbReference>
<dbReference type="InterPro" id="IPR059050">
    <property type="entry name" value="Rv3660c_N"/>
</dbReference>
<evidence type="ECO:0000313" key="2">
    <source>
        <dbReference type="EMBL" id="MEE6305368.1"/>
    </source>
</evidence>
<keyword evidence="3" id="KW-1185">Reference proteome</keyword>
<protein>
    <submittedName>
        <fullName evidence="2">Septum site-determining protein Ssd</fullName>
    </submittedName>
</protein>
<sequence>MPPRTPVRPGPRLPLVVTSDNELLDELLRLAAAGGGEVEVAAEPATARSRWAAAPLVLVGTDQAQACLRARLPRRPRVILVGRSGEEDGGWEVAGLLGAEHVAVLPAAEPWLVDRFGECVTGRGGAVGGPARIVAVIGGRGGAGASVLAGGLAITAARCGLRTLLVDADPLGGGLDLVLGWEQLEGLRWPALTEADGRVDAPALVRALPSRGDLVMLSWDRGDLLALPVEAMAATMDAGRRGRDLVVVDLPRQLDDAAVIALQAADQAFVLVPAELRATAAAARVVAVAGLHCANLSVIVRGPAPGRLKAREVARALDLPLVGTLRPEPGLCRNLERGEAPAAAGRGPLAALCQRIITDLTGAAGVPVEAR</sequence>
<evidence type="ECO:0000259" key="1">
    <source>
        <dbReference type="Pfam" id="PF26563"/>
    </source>
</evidence>
<dbReference type="SUPFAM" id="SSF52540">
    <property type="entry name" value="P-loop containing nucleoside triphosphate hydrolases"/>
    <property type="match status" value="1"/>
</dbReference>
<reference evidence="2 3" key="1">
    <citation type="submission" date="2024-01" db="EMBL/GenBank/DDBJ databases">
        <title>Genome insights into Plantactinospora veratri sp. nov.</title>
        <authorList>
            <person name="Wang L."/>
        </authorList>
    </citation>
    <scope>NUCLEOTIDE SEQUENCE [LARGE SCALE GENOMIC DNA]</scope>
    <source>
        <strain evidence="2 3">NEAU-FHS4</strain>
    </source>
</reference>
<proteinExistence type="predicted"/>
<dbReference type="PANTHER" id="PTHR43384">
    <property type="entry name" value="SEPTUM SITE-DETERMINING PROTEIN MIND HOMOLOG, CHLOROPLASTIC-RELATED"/>
    <property type="match status" value="1"/>
</dbReference>
<dbReference type="EMBL" id="JAZGQL010000001">
    <property type="protein sequence ID" value="MEE6305368.1"/>
    <property type="molecule type" value="Genomic_DNA"/>
</dbReference>
<dbReference type="InterPro" id="IPR050625">
    <property type="entry name" value="ParA/MinD_ATPase"/>
</dbReference>
<comment type="caution">
    <text evidence="2">The sequence shown here is derived from an EMBL/GenBank/DDBJ whole genome shotgun (WGS) entry which is preliminary data.</text>
</comment>
<dbReference type="InterPro" id="IPR027417">
    <property type="entry name" value="P-loop_NTPase"/>
</dbReference>
<dbReference type="Pfam" id="PF26563">
    <property type="entry name" value="Rv3660c_N"/>
    <property type="match status" value="1"/>
</dbReference>
<organism evidence="2 3">
    <name type="scientific">Plantactinospora veratri</name>
    <dbReference type="NCBI Taxonomy" id="1436122"/>
    <lineage>
        <taxon>Bacteria</taxon>
        <taxon>Bacillati</taxon>
        <taxon>Actinomycetota</taxon>
        <taxon>Actinomycetes</taxon>
        <taxon>Micromonosporales</taxon>
        <taxon>Micromonosporaceae</taxon>
        <taxon>Plantactinospora</taxon>
    </lineage>
</organism>
<dbReference type="PANTHER" id="PTHR43384:SF11">
    <property type="entry name" value="SEPTUM SITE DETERMINING PROTEIN"/>
    <property type="match status" value="1"/>
</dbReference>
<dbReference type="InterPro" id="IPR022521">
    <property type="entry name" value="Rv3660c"/>
</dbReference>
<dbReference type="Proteomes" id="UP001339911">
    <property type="component" value="Unassembled WGS sequence"/>
</dbReference>
<gene>
    <name evidence="2" type="primary">ssd</name>
    <name evidence="2" type="ORF">V1634_00770</name>
</gene>
<dbReference type="RefSeq" id="WP_331205767.1">
    <property type="nucleotide sequence ID" value="NZ_JAZGQL010000001.1"/>
</dbReference>
<name>A0ABU7S641_9ACTN</name>